<feature type="signal peptide" evidence="2">
    <location>
        <begin position="1"/>
        <end position="21"/>
    </location>
</feature>
<dbReference type="EMBL" id="JANUGP010000007">
    <property type="protein sequence ID" value="MCS0602036.1"/>
    <property type="molecule type" value="Genomic_DNA"/>
</dbReference>
<name>A0ABT2B0L4_9ACTN</name>
<reference evidence="3 4" key="1">
    <citation type="submission" date="2022-08" db="EMBL/GenBank/DDBJ databases">
        <authorList>
            <person name="Somphong A."/>
            <person name="Phongsopitanun W."/>
        </authorList>
    </citation>
    <scope>NUCLEOTIDE SEQUENCE [LARGE SCALE GENOMIC DNA]</scope>
    <source>
        <strain evidence="3 4">LP11</strain>
    </source>
</reference>
<keyword evidence="1" id="KW-0812">Transmembrane</keyword>
<feature type="transmembrane region" description="Helical" evidence="1">
    <location>
        <begin position="67"/>
        <end position="86"/>
    </location>
</feature>
<organism evidence="3 4">
    <name type="scientific">Streptomyces pyxinicus</name>
    <dbReference type="NCBI Taxonomy" id="2970331"/>
    <lineage>
        <taxon>Bacteria</taxon>
        <taxon>Bacillati</taxon>
        <taxon>Actinomycetota</taxon>
        <taxon>Actinomycetes</taxon>
        <taxon>Kitasatosporales</taxon>
        <taxon>Streptomycetaceae</taxon>
        <taxon>Streptomyces</taxon>
    </lineage>
</organism>
<comment type="caution">
    <text evidence="3">The sequence shown here is derived from an EMBL/GenBank/DDBJ whole genome shotgun (WGS) entry which is preliminary data.</text>
</comment>
<keyword evidence="4" id="KW-1185">Reference proteome</keyword>
<dbReference type="RefSeq" id="WP_258778545.1">
    <property type="nucleotide sequence ID" value="NZ_JANUGP010000007.1"/>
</dbReference>
<keyword evidence="1" id="KW-1133">Transmembrane helix</keyword>
<dbReference type="Proteomes" id="UP001205612">
    <property type="component" value="Unassembled WGS sequence"/>
</dbReference>
<protein>
    <recommendedName>
        <fullName evidence="5">Integral membrane protein</fullName>
    </recommendedName>
</protein>
<evidence type="ECO:0008006" key="5">
    <source>
        <dbReference type="Google" id="ProtNLM"/>
    </source>
</evidence>
<sequence length="123" mass="12022">MRSSHTKAPSALLAGAATAVAAVGALLALTDTGTALRGPAALFFLLAAPATAIGAALRGLDPLGRVLSALAGAVALDMLVAQGMLAVHRWSVTGGVVAVGVLSAALALPVLIREGISGKHPQE</sequence>
<feature type="chain" id="PRO_5047056628" description="Integral membrane protein" evidence="2">
    <location>
        <begin position="22"/>
        <end position="123"/>
    </location>
</feature>
<evidence type="ECO:0000313" key="3">
    <source>
        <dbReference type="EMBL" id="MCS0602036.1"/>
    </source>
</evidence>
<proteinExistence type="predicted"/>
<evidence type="ECO:0000256" key="1">
    <source>
        <dbReference type="SAM" id="Phobius"/>
    </source>
</evidence>
<accession>A0ABT2B0L4</accession>
<evidence type="ECO:0000313" key="4">
    <source>
        <dbReference type="Proteomes" id="UP001205612"/>
    </source>
</evidence>
<keyword evidence="2" id="KW-0732">Signal</keyword>
<gene>
    <name evidence="3" type="ORF">NX794_12575</name>
</gene>
<feature type="transmembrane region" description="Helical" evidence="1">
    <location>
        <begin position="92"/>
        <end position="112"/>
    </location>
</feature>
<feature type="transmembrane region" description="Helical" evidence="1">
    <location>
        <begin position="40"/>
        <end position="60"/>
    </location>
</feature>
<evidence type="ECO:0000256" key="2">
    <source>
        <dbReference type="SAM" id="SignalP"/>
    </source>
</evidence>
<keyword evidence="1" id="KW-0472">Membrane</keyword>